<dbReference type="SUPFAM" id="SSF52047">
    <property type="entry name" value="RNI-like"/>
    <property type="match status" value="1"/>
</dbReference>
<reference evidence="2 3" key="1">
    <citation type="submission" date="2017-03" db="EMBL/GenBank/DDBJ databases">
        <title>An alternative strategy for trypanosome survival in the mammalian bloodstream revealed through genome and transcriptome analysis of the ubiquitous bovine parasite Trypanosoma (Megatrypanum) theileri.</title>
        <authorList>
            <person name="Kelly S."/>
            <person name="Ivens A."/>
            <person name="Mott A."/>
            <person name="O'Neill E."/>
            <person name="Emms D."/>
            <person name="Macleod O."/>
            <person name="Voorheis P."/>
            <person name="Matthews J."/>
            <person name="Matthews K."/>
            <person name="Carrington M."/>
        </authorList>
    </citation>
    <scope>NUCLEOTIDE SEQUENCE [LARGE SCALE GENOMIC DNA]</scope>
    <source>
        <strain evidence="2">Edinburgh</strain>
    </source>
</reference>
<evidence type="ECO:0000256" key="1">
    <source>
        <dbReference type="SAM" id="MobiDB-lite"/>
    </source>
</evidence>
<dbReference type="Proteomes" id="UP000192257">
    <property type="component" value="Unassembled WGS sequence"/>
</dbReference>
<feature type="region of interest" description="Disordered" evidence="1">
    <location>
        <begin position="609"/>
        <end position="692"/>
    </location>
</feature>
<dbReference type="AlphaFoldDB" id="A0A1X0NP99"/>
<dbReference type="InterPro" id="IPR032675">
    <property type="entry name" value="LRR_dom_sf"/>
</dbReference>
<dbReference type="RefSeq" id="XP_028880583.1">
    <property type="nucleotide sequence ID" value="XM_029028000.1"/>
</dbReference>
<dbReference type="EMBL" id="NBCO01000027">
    <property type="protein sequence ID" value="ORC86517.1"/>
    <property type="molecule type" value="Genomic_DNA"/>
</dbReference>
<evidence type="ECO:0000313" key="3">
    <source>
        <dbReference type="Proteomes" id="UP000192257"/>
    </source>
</evidence>
<accession>A0A1X0NP99</accession>
<feature type="compositionally biased region" description="Polar residues" evidence="1">
    <location>
        <begin position="669"/>
        <end position="681"/>
    </location>
</feature>
<feature type="compositionally biased region" description="Acidic residues" evidence="1">
    <location>
        <begin position="556"/>
        <end position="566"/>
    </location>
</feature>
<protein>
    <submittedName>
        <fullName evidence="2">Uncharacterized protein</fullName>
    </submittedName>
</protein>
<dbReference type="GeneID" id="39987780"/>
<keyword evidence="3" id="KW-1185">Reference proteome</keyword>
<dbReference type="OrthoDB" id="273039at2759"/>
<proteinExistence type="predicted"/>
<dbReference type="VEuPathDB" id="TriTrypDB:TM35_000271070"/>
<gene>
    <name evidence="2" type="ORF">TM35_000271070</name>
</gene>
<feature type="compositionally biased region" description="Polar residues" evidence="1">
    <location>
        <begin position="639"/>
        <end position="654"/>
    </location>
</feature>
<evidence type="ECO:0000313" key="2">
    <source>
        <dbReference type="EMBL" id="ORC86517.1"/>
    </source>
</evidence>
<feature type="compositionally biased region" description="Low complexity" evidence="1">
    <location>
        <begin position="609"/>
        <end position="625"/>
    </location>
</feature>
<dbReference type="Gene3D" id="3.80.10.10">
    <property type="entry name" value="Ribonuclease Inhibitor"/>
    <property type="match status" value="1"/>
</dbReference>
<feature type="compositionally biased region" description="Basic residues" evidence="1">
    <location>
        <begin position="496"/>
        <end position="510"/>
    </location>
</feature>
<feature type="region of interest" description="Disordered" evidence="1">
    <location>
        <begin position="493"/>
        <end position="576"/>
    </location>
</feature>
<name>A0A1X0NP99_9TRYP</name>
<organism evidence="2 3">
    <name type="scientific">Trypanosoma theileri</name>
    <dbReference type="NCBI Taxonomy" id="67003"/>
    <lineage>
        <taxon>Eukaryota</taxon>
        <taxon>Discoba</taxon>
        <taxon>Euglenozoa</taxon>
        <taxon>Kinetoplastea</taxon>
        <taxon>Metakinetoplastina</taxon>
        <taxon>Trypanosomatida</taxon>
        <taxon>Trypanosomatidae</taxon>
        <taxon>Trypanosoma</taxon>
    </lineage>
</organism>
<sequence>MSLTGAESHEMTGRSGAVDGMRREWNFSLTFAHQAARVVMQLSPQWESTFIDPREIEQLNRLDRDVKHCPMMPALRYTDLAAVMKPDNELWTEIPKRVSVLYSHIPPDMTLAAYCIRSVQHVLSDSHVVSVDGSNDLTHLCVGDKLRCPHRLGGHRSFHFRYHVSVKSKLIKDVVYAIGTIIHQRGYLCTVQCSEEEELEGYIVNNFLPQYTNPDKFAVDQDVAYEEMTSAILREQQELFGELRYFDADAAVAFSIPMHPMRIRPDFSPTQTVGVGSIACMTLELDVHQKLIDDFAEADITGMPKYKINPVILFLDVEDVARMGYPRIMSMEQYSQLKTNRLLDIFEDAKIVGTPVTNYMGIRTGRSRTVMFTYEPFNAVVKAMTVSSIVGSFGVSAVFLTKLGGGLFDAHLYLYQQLLKGITFSEKTAAKMLFSRFNTVNVRLVEQNIPRVYSNAPVDERQTMEQHLKFLRDSSDGRVEGAVAIPVLPEEGGLEKRHHHPHHPHHRSHDHQHSQREQAETSGENAAPHISLESSGSQAGLLRSSDSIPERRFSDGQDDDYEELSVESDGPSSSCLDGSFHSNSVISVTSIPHLQDAAPYYSVADDVANETSNTNNTNNNNNNNNNEDEAEEDNGSPLPHNSSSAVLTPTSGAETTADWPSTPPVNRNMPDTSAPSLSETGETMAVPPMDRHLGPRCSVVSIITGRAESLAADASAVTISEQQQVEREEEQQRLLREALKEEEPDVYFGPSLYDVYVRSCDLQHCRPNSYLLKKLPTNPRFTNSVRELDLSCNYLGRSGFVAVLNLIEHLPRLETLYFNDMSLDNVDAENLCEVLERNTTVRAIYLRNNSKITLPSTRFFTRLLRVNKRIHILALEGTRLGDTVIKKLQDDAKKNAVKAVDEEA</sequence>
<comment type="caution">
    <text evidence="2">The sequence shown here is derived from an EMBL/GenBank/DDBJ whole genome shotgun (WGS) entry which is preliminary data.</text>
</comment>